<dbReference type="SMART" id="SM00342">
    <property type="entry name" value="HTH_ARAC"/>
    <property type="match status" value="1"/>
</dbReference>
<protein>
    <submittedName>
        <fullName evidence="5">AraC-like DNA-binding protein</fullName>
    </submittedName>
</protein>
<name>A0A318UPP4_9SPHI</name>
<dbReference type="Pfam" id="PF02311">
    <property type="entry name" value="AraC_binding"/>
    <property type="match status" value="1"/>
</dbReference>
<comment type="caution">
    <text evidence="5">The sequence shown here is derived from an EMBL/GenBank/DDBJ whole genome shotgun (WGS) entry which is preliminary data.</text>
</comment>
<dbReference type="RefSeq" id="WP_110827175.1">
    <property type="nucleotide sequence ID" value="NZ_QKLU01000001.1"/>
</dbReference>
<evidence type="ECO:0000256" key="3">
    <source>
        <dbReference type="ARBA" id="ARBA00023163"/>
    </source>
</evidence>
<reference evidence="5 6" key="1">
    <citation type="submission" date="2018-06" db="EMBL/GenBank/DDBJ databases">
        <title>Genomic Encyclopedia of Archaeal and Bacterial Type Strains, Phase II (KMG-II): from individual species to whole genera.</title>
        <authorList>
            <person name="Goeker M."/>
        </authorList>
    </citation>
    <scope>NUCLEOTIDE SEQUENCE [LARGE SCALE GENOMIC DNA]</scope>
    <source>
        <strain evidence="5 6">DSM 27372</strain>
    </source>
</reference>
<proteinExistence type="predicted"/>
<dbReference type="InterPro" id="IPR037923">
    <property type="entry name" value="HTH-like"/>
</dbReference>
<dbReference type="EMBL" id="QKLU01000001">
    <property type="protein sequence ID" value="PYF77098.1"/>
    <property type="molecule type" value="Genomic_DNA"/>
</dbReference>
<dbReference type="PRINTS" id="PR00032">
    <property type="entry name" value="HTHARAC"/>
</dbReference>
<keyword evidence="3" id="KW-0804">Transcription</keyword>
<dbReference type="PROSITE" id="PS01124">
    <property type="entry name" value="HTH_ARAC_FAMILY_2"/>
    <property type="match status" value="1"/>
</dbReference>
<dbReference type="Pfam" id="PF12833">
    <property type="entry name" value="HTH_18"/>
    <property type="match status" value="1"/>
</dbReference>
<organism evidence="5 6">
    <name type="scientific">Pedobacter nutrimenti</name>
    <dbReference type="NCBI Taxonomy" id="1241337"/>
    <lineage>
        <taxon>Bacteria</taxon>
        <taxon>Pseudomonadati</taxon>
        <taxon>Bacteroidota</taxon>
        <taxon>Sphingobacteriia</taxon>
        <taxon>Sphingobacteriales</taxon>
        <taxon>Sphingobacteriaceae</taxon>
        <taxon>Pedobacter</taxon>
    </lineage>
</organism>
<evidence type="ECO:0000313" key="6">
    <source>
        <dbReference type="Proteomes" id="UP000248198"/>
    </source>
</evidence>
<dbReference type="SUPFAM" id="SSF46689">
    <property type="entry name" value="Homeodomain-like"/>
    <property type="match status" value="1"/>
</dbReference>
<dbReference type="InterPro" id="IPR020449">
    <property type="entry name" value="Tscrpt_reg_AraC-type_HTH"/>
</dbReference>
<dbReference type="SUPFAM" id="SSF51215">
    <property type="entry name" value="Regulatory protein AraC"/>
    <property type="match status" value="1"/>
</dbReference>
<keyword evidence="1" id="KW-0805">Transcription regulation</keyword>
<dbReference type="AlphaFoldDB" id="A0A318UPP4"/>
<dbReference type="OrthoDB" id="2585681at2"/>
<sequence length="285" mass="33479">MEKIPVRHLKNRERKPESLENFGIEDLVVLLDGKDMQQELHRHDFFYVLVLKKGRGLHDIDFKHHEISDHSVYFMKPGQVHRLTLKVGSEGYMMHFGKDFYAALDKTFTELLQKVSAFNFYQFEENSFQKVFSVLSEIYNEFSGKKEAYIQIIQANLCIFFIELRRQQNKETPDHTGLYLQEVLEKFLELVEIHITEFKRVSDYAKLMSLSVYQLNAACKAVLGKSASALIIEHILLETKRYLLATPNQINQVADLLGYEDVSYFIRFFKKHSGFSPEAFRQNFK</sequence>
<dbReference type="InterPro" id="IPR018060">
    <property type="entry name" value="HTH_AraC"/>
</dbReference>
<dbReference type="PANTHER" id="PTHR43280">
    <property type="entry name" value="ARAC-FAMILY TRANSCRIPTIONAL REGULATOR"/>
    <property type="match status" value="1"/>
</dbReference>
<evidence type="ECO:0000259" key="4">
    <source>
        <dbReference type="PROSITE" id="PS01124"/>
    </source>
</evidence>
<evidence type="ECO:0000256" key="2">
    <source>
        <dbReference type="ARBA" id="ARBA00023125"/>
    </source>
</evidence>
<dbReference type="PANTHER" id="PTHR43280:SF32">
    <property type="entry name" value="TRANSCRIPTIONAL REGULATORY PROTEIN"/>
    <property type="match status" value="1"/>
</dbReference>
<feature type="domain" description="HTH araC/xylS-type" evidence="4">
    <location>
        <begin position="185"/>
        <end position="283"/>
    </location>
</feature>
<dbReference type="Gene3D" id="1.10.10.60">
    <property type="entry name" value="Homeodomain-like"/>
    <property type="match status" value="1"/>
</dbReference>
<evidence type="ECO:0000313" key="5">
    <source>
        <dbReference type="EMBL" id="PYF77098.1"/>
    </source>
</evidence>
<dbReference type="GO" id="GO:0043565">
    <property type="term" value="F:sequence-specific DNA binding"/>
    <property type="evidence" value="ECO:0007669"/>
    <property type="project" value="InterPro"/>
</dbReference>
<accession>A0A318UPP4</accession>
<evidence type="ECO:0000256" key="1">
    <source>
        <dbReference type="ARBA" id="ARBA00023015"/>
    </source>
</evidence>
<dbReference type="InterPro" id="IPR009057">
    <property type="entry name" value="Homeodomain-like_sf"/>
</dbReference>
<keyword evidence="2 5" id="KW-0238">DNA-binding</keyword>
<keyword evidence="6" id="KW-1185">Reference proteome</keyword>
<dbReference type="InterPro" id="IPR003313">
    <property type="entry name" value="AraC-bd"/>
</dbReference>
<dbReference type="Proteomes" id="UP000248198">
    <property type="component" value="Unassembled WGS sequence"/>
</dbReference>
<dbReference type="GO" id="GO:0003700">
    <property type="term" value="F:DNA-binding transcription factor activity"/>
    <property type="evidence" value="ECO:0007669"/>
    <property type="project" value="InterPro"/>
</dbReference>
<gene>
    <name evidence="5" type="ORF">B0O44_101577</name>
</gene>